<dbReference type="AlphaFoldDB" id="A0A7J7HKB2"/>
<dbReference type="InterPro" id="IPR050796">
    <property type="entry name" value="SCF_F-box_component"/>
</dbReference>
<dbReference type="EMBL" id="JACBKZ010000003">
    <property type="protein sequence ID" value="KAF5953340.1"/>
    <property type="molecule type" value="Genomic_DNA"/>
</dbReference>
<feature type="domain" description="F-box" evidence="2">
    <location>
        <begin position="25"/>
        <end position="71"/>
    </location>
</feature>
<dbReference type="PANTHER" id="PTHR31672:SF13">
    <property type="entry name" value="F-BOX PROTEIN CPR30-LIKE"/>
    <property type="match status" value="1"/>
</dbReference>
<gene>
    <name evidence="3" type="ORF">HYC85_006196</name>
</gene>
<organism evidence="3 4">
    <name type="scientific">Camellia sinensis</name>
    <name type="common">Tea plant</name>
    <name type="synonym">Thea sinensis</name>
    <dbReference type="NCBI Taxonomy" id="4442"/>
    <lineage>
        <taxon>Eukaryota</taxon>
        <taxon>Viridiplantae</taxon>
        <taxon>Streptophyta</taxon>
        <taxon>Embryophyta</taxon>
        <taxon>Tracheophyta</taxon>
        <taxon>Spermatophyta</taxon>
        <taxon>Magnoliopsida</taxon>
        <taxon>eudicotyledons</taxon>
        <taxon>Gunneridae</taxon>
        <taxon>Pentapetalae</taxon>
        <taxon>asterids</taxon>
        <taxon>Ericales</taxon>
        <taxon>Theaceae</taxon>
        <taxon>Camellia</taxon>
    </lineage>
</organism>
<name>A0A7J7HKB2_CAMSI</name>
<dbReference type="InterPro" id="IPR036047">
    <property type="entry name" value="F-box-like_dom_sf"/>
</dbReference>
<sequence>MANQERNTVAADDAMSSSSSFSSSSDYNLYLPIEIIFDILNRLPVKSLLRFRCVCKTFRHVISNPTFISSHLIHHHTNTIAATIFTFKHRSSSILSMLQSSSSSQNPTILVHPFPNHTRDLHLIGSINGLLCLSRTLHFHQRILLLLWNPATKLFKSVPPPTIQISLRFLQLSLRFGFRFHFTTSSSDYKVVRIVSFKSHTQVEVYSSIFDCWREIQVMDLRFYIHKLSCEVIVNGAPYWFLSTASNHCLCITWFDVQNDAFVMLPGLDFSGSYNGTSVDCKLMDWKDNVAMVVCCPGNPCVDVWMLADRCGGESNWCKKFVIRPVLGVERFGLLQCTKNGEIIAEDARERIFLHNPRNGETKYIPISGVEFKAFHYVESLVSIKGFKQQELNNQH</sequence>
<comment type="caution">
    <text evidence="3">The sequence shown here is derived from an EMBL/GenBank/DDBJ whole genome shotgun (WGS) entry which is preliminary data.</text>
</comment>
<dbReference type="InterPro" id="IPR017451">
    <property type="entry name" value="F-box-assoc_interact_dom"/>
</dbReference>
<protein>
    <recommendedName>
        <fullName evidence="2">F-box domain-containing protein</fullName>
    </recommendedName>
</protein>
<dbReference type="InterPro" id="IPR013187">
    <property type="entry name" value="F-box-assoc_dom_typ3"/>
</dbReference>
<feature type="region of interest" description="Disordered" evidence="1">
    <location>
        <begin position="1"/>
        <end position="24"/>
    </location>
</feature>
<accession>A0A7J7HKB2</accession>
<reference evidence="4" key="1">
    <citation type="journal article" date="2020" name="Nat. Commun.">
        <title>Genome assembly of wild tea tree DASZ reveals pedigree and selection history of tea varieties.</title>
        <authorList>
            <person name="Zhang W."/>
            <person name="Zhang Y."/>
            <person name="Qiu H."/>
            <person name="Guo Y."/>
            <person name="Wan H."/>
            <person name="Zhang X."/>
            <person name="Scossa F."/>
            <person name="Alseekh S."/>
            <person name="Zhang Q."/>
            <person name="Wang P."/>
            <person name="Xu L."/>
            <person name="Schmidt M.H."/>
            <person name="Jia X."/>
            <person name="Li D."/>
            <person name="Zhu A."/>
            <person name="Guo F."/>
            <person name="Chen W."/>
            <person name="Ni D."/>
            <person name="Usadel B."/>
            <person name="Fernie A.R."/>
            <person name="Wen W."/>
        </authorList>
    </citation>
    <scope>NUCLEOTIDE SEQUENCE [LARGE SCALE GENOMIC DNA]</scope>
    <source>
        <strain evidence="4">cv. G240</strain>
    </source>
</reference>
<dbReference type="Pfam" id="PF00646">
    <property type="entry name" value="F-box"/>
    <property type="match status" value="1"/>
</dbReference>
<reference evidence="3 4" key="2">
    <citation type="submission" date="2020-07" db="EMBL/GenBank/DDBJ databases">
        <title>Genome assembly of wild tea tree DASZ reveals pedigree and selection history of tea varieties.</title>
        <authorList>
            <person name="Zhang W."/>
        </authorList>
    </citation>
    <scope>NUCLEOTIDE SEQUENCE [LARGE SCALE GENOMIC DNA]</scope>
    <source>
        <strain evidence="4">cv. G240</strain>
        <tissue evidence="3">Leaf</tissue>
    </source>
</reference>
<keyword evidence="4" id="KW-1185">Reference proteome</keyword>
<dbReference type="InterPro" id="IPR001810">
    <property type="entry name" value="F-box_dom"/>
</dbReference>
<evidence type="ECO:0000313" key="3">
    <source>
        <dbReference type="EMBL" id="KAF5953340.1"/>
    </source>
</evidence>
<evidence type="ECO:0000256" key="1">
    <source>
        <dbReference type="SAM" id="MobiDB-lite"/>
    </source>
</evidence>
<dbReference type="NCBIfam" id="TIGR01640">
    <property type="entry name" value="F_box_assoc_1"/>
    <property type="match status" value="1"/>
</dbReference>
<evidence type="ECO:0000259" key="2">
    <source>
        <dbReference type="PROSITE" id="PS50181"/>
    </source>
</evidence>
<proteinExistence type="predicted"/>
<dbReference type="SUPFAM" id="SSF81383">
    <property type="entry name" value="F-box domain"/>
    <property type="match status" value="1"/>
</dbReference>
<dbReference type="Pfam" id="PF08268">
    <property type="entry name" value="FBA_3"/>
    <property type="match status" value="1"/>
</dbReference>
<dbReference type="CDD" id="cd22157">
    <property type="entry name" value="F-box_AtFBW1-like"/>
    <property type="match status" value="1"/>
</dbReference>
<evidence type="ECO:0000313" key="4">
    <source>
        <dbReference type="Proteomes" id="UP000593564"/>
    </source>
</evidence>
<dbReference type="Gene3D" id="1.20.1280.50">
    <property type="match status" value="1"/>
</dbReference>
<dbReference type="PANTHER" id="PTHR31672">
    <property type="entry name" value="BNACNNG10540D PROTEIN"/>
    <property type="match status" value="1"/>
</dbReference>
<dbReference type="PROSITE" id="PS50181">
    <property type="entry name" value="FBOX"/>
    <property type="match status" value="1"/>
</dbReference>
<dbReference type="Proteomes" id="UP000593564">
    <property type="component" value="Unassembled WGS sequence"/>
</dbReference>
<dbReference type="SMART" id="SM00256">
    <property type="entry name" value="FBOX"/>
    <property type="match status" value="1"/>
</dbReference>